<dbReference type="Pfam" id="PF00389">
    <property type="entry name" value="2-Hacid_dh"/>
    <property type="match status" value="1"/>
</dbReference>
<dbReference type="GO" id="GO:0005829">
    <property type="term" value="C:cytosol"/>
    <property type="evidence" value="ECO:0007669"/>
    <property type="project" value="TreeGrafter"/>
</dbReference>
<evidence type="ECO:0000313" key="7">
    <source>
        <dbReference type="EMBL" id="ANF58590.1"/>
    </source>
</evidence>
<dbReference type="AlphaFoldDB" id="A0A172YH51"/>
<dbReference type="SUPFAM" id="SSF52283">
    <property type="entry name" value="Formate/glycerate dehydrogenase catalytic domain-like"/>
    <property type="match status" value="1"/>
</dbReference>
<gene>
    <name evidence="7" type="ORF">A5892_14845</name>
</gene>
<dbReference type="KEGG" id="haa:A5892_14845"/>
<dbReference type="RefSeq" id="WP_064123451.1">
    <property type="nucleotide sequence ID" value="NZ_CP015243.1"/>
</dbReference>
<dbReference type="InterPro" id="IPR036291">
    <property type="entry name" value="NAD(P)-bd_dom_sf"/>
</dbReference>
<dbReference type="Pfam" id="PF02826">
    <property type="entry name" value="2-Hacid_dh_C"/>
    <property type="match status" value="1"/>
</dbReference>
<dbReference type="InterPro" id="IPR006139">
    <property type="entry name" value="D-isomer_2_OHA_DH_cat_dom"/>
</dbReference>
<dbReference type="GO" id="GO:0016618">
    <property type="term" value="F:hydroxypyruvate reductase [NAD(P)H] activity"/>
    <property type="evidence" value="ECO:0007669"/>
    <property type="project" value="TreeGrafter"/>
</dbReference>
<evidence type="ECO:0000256" key="4">
    <source>
        <dbReference type="RuleBase" id="RU003719"/>
    </source>
</evidence>
<dbReference type="SUPFAM" id="SSF51735">
    <property type="entry name" value="NAD(P)-binding Rossmann-fold domains"/>
    <property type="match status" value="1"/>
</dbReference>
<evidence type="ECO:0000256" key="3">
    <source>
        <dbReference type="ARBA" id="ARBA00023027"/>
    </source>
</evidence>
<dbReference type="Gene3D" id="3.40.50.720">
    <property type="entry name" value="NAD(P)-binding Rossmann-like Domain"/>
    <property type="match status" value="2"/>
</dbReference>
<feature type="domain" description="D-isomer specific 2-hydroxyacid dehydrogenase catalytic" evidence="5">
    <location>
        <begin position="7"/>
        <end position="319"/>
    </location>
</feature>
<dbReference type="PANTHER" id="PTHR10996:SF283">
    <property type="entry name" value="GLYOXYLATE_HYDROXYPYRUVATE REDUCTASE B"/>
    <property type="match status" value="1"/>
</dbReference>
<dbReference type="PANTHER" id="PTHR10996">
    <property type="entry name" value="2-HYDROXYACID DEHYDROGENASE-RELATED"/>
    <property type="match status" value="1"/>
</dbReference>
<dbReference type="PROSITE" id="PS00065">
    <property type="entry name" value="D_2_HYDROXYACID_DH_1"/>
    <property type="match status" value="1"/>
</dbReference>
<reference evidence="7 8" key="1">
    <citation type="submission" date="2016-04" db="EMBL/GenBank/DDBJ databases">
        <title>Complete Genome Sequence of Halotalea alkalilenta IHB B 13600.</title>
        <authorList>
            <person name="Swarnkar M.K."/>
            <person name="Sharma A."/>
            <person name="Kaushal K."/>
            <person name="Soni R."/>
            <person name="Rana S."/>
            <person name="Singh A.K."/>
            <person name="Gulati A."/>
        </authorList>
    </citation>
    <scope>NUCLEOTIDE SEQUENCE [LARGE SCALE GENOMIC DNA]</scope>
    <source>
        <strain evidence="7 8">IHB B 13600</strain>
    </source>
</reference>
<keyword evidence="8" id="KW-1185">Reference proteome</keyword>
<comment type="similarity">
    <text evidence="1 4">Belongs to the D-isomer specific 2-hydroxyacid dehydrogenase family.</text>
</comment>
<dbReference type="FunFam" id="3.40.50.720:FF:000462">
    <property type="entry name" value="Glyoxylate reductase (NADP+)"/>
    <property type="match status" value="1"/>
</dbReference>
<keyword evidence="2 4" id="KW-0560">Oxidoreductase</keyword>
<protein>
    <submittedName>
        <fullName evidence="7">Bifunctional glyoxylate/hydroxypyruvate reductase B</fullName>
    </submittedName>
</protein>
<sequence length="328" mass="36032">MSKTVVVFNRPLEETLKAKLEQHFEVADYSHLKDPSEDPGFLEALGRAEGAIGSSLKFGQALIDRAPNLKVVSSISVGVDNFDVEALSRRGILLCHTPDVLTETTADTGFALIMATARRVVELADWVRDGQWKESLTPARFGVDVQGATLGVVGMGRIGAAIARRGKFGFNMRVLYHNRSRNQEYEGEIGVEYCELDALLEQSDFVCVTVPFSKQTEKMFGKREFELMGPKTIFVNIARGGVVDEPALIEALEQGTIRAAGLDVFVKEPIPADNPLPRMRNVVALPHIGSATDATRYAMAELAVDNLVRGLAGERPKAPYNWKDLDRD</sequence>
<dbReference type="GO" id="GO:0051287">
    <property type="term" value="F:NAD binding"/>
    <property type="evidence" value="ECO:0007669"/>
    <property type="project" value="InterPro"/>
</dbReference>
<name>A0A172YH51_9GAMM</name>
<evidence type="ECO:0000259" key="6">
    <source>
        <dbReference type="Pfam" id="PF02826"/>
    </source>
</evidence>
<dbReference type="EMBL" id="CP015243">
    <property type="protein sequence ID" value="ANF58590.1"/>
    <property type="molecule type" value="Genomic_DNA"/>
</dbReference>
<evidence type="ECO:0000256" key="2">
    <source>
        <dbReference type="ARBA" id="ARBA00023002"/>
    </source>
</evidence>
<dbReference type="InterPro" id="IPR006140">
    <property type="entry name" value="D-isomer_DH_NAD-bd"/>
</dbReference>
<keyword evidence="3" id="KW-0520">NAD</keyword>
<proteinExistence type="inferred from homology"/>
<dbReference type="InterPro" id="IPR029752">
    <property type="entry name" value="D-isomer_DH_CS1"/>
</dbReference>
<evidence type="ECO:0000256" key="1">
    <source>
        <dbReference type="ARBA" id="ARBA00005854"/>
    </source>
</evidence>
<dbReference type="GO" id="GO:0030267">
    <property type="term" value="F:glyoxylate reductase (NADPH) activity"/>
    <property type="evidence" value="ECO:0007669"/>
    <property type="project" value="TreeGrafter"/>
</dbReference>
<accession>A0A172YH51</accession>
<keyword evidence="7" id="KW-0670">Pyruvate</keyword>
<dbReference type="CDD" id="cd05301">
    <property type="entry name" value="GDH"/>
    <property type="match status" value="1"/>
</dbReference>
<dbReference type="STRING" id="376489.A5892_14845"/>
<dbReference type="Proteomes" id="UP000077875">
    <property type="component" value="Chromosome"/>
</dbReference>
<feature type="domain" description="D-isomer specific 2-hydroxyacid dehydrogenase NAD-binding" evidence="6">
    <location>
        <begin position="110"/>
        <end position="289"/>
    </location>
</feature>
<organism evidence="7 8">
    <name type="scientific">Halotalea alkalilenta</name>
    <dbReference type="NCBI Taxonomy" id="376489"/>
    <lineage>
        <taxon>Bacteria</taxon>
        <taxon>Pseudomonadati</taxon>
        <taxon>Pseudomonadota</taxon>
        <taxon>Gammaproteobacteria</taxon>
        <taxon>Oceanospirillales</taxon>
        <taxon>Halomonadaceae</taxon>
        <taxon>Halotalea</taxon>
    </lineage>
</organism>
<dbReference type="InterPro" id="IPR050223">
    <property type="entry name" value="D-isomer_2-hydroxyacid_DH"/>
</dbReference>
<evidence type="ECO:0000313" key="8">
    <source>
        <dbReference type="Proteomes" id="UP000077875"/>
    </source>
</evidence>
<evidence type="ECO:0000259" key="5">
    <source>
        <dbReference type="Pfam" id="PF00389"/>
    </source>
</evidence>